<gene>
    <name evidence="4" type="ORF">DKK79_01385</name>
</gene>
<dbReference type="SUPFAM" id="SSF52218">
    <property type="entry name" value="Flavoproteins"/>
    <property type="match status" value="1"/>
</dbReference>
<dbReference type="Gene3D" id="3.40.50.360">
    <property type="match status" value="1"/>
</dbReference>
<organism evidence="4 5">
    <name type="scientific">Gilliamella apicola</name>
    <dbReference type="NCBI Taxonomy" id="1196095"/>
    <lineage>
        <taxon>Bacteria</taxon>
        <taxon>Pseudomonadati</taxon>
        <taxon>Pseudomonadota</taxon>
        <taxon>Gammaproteobacteria</taxon>
        <taxon>Orbales</taxon>
        <taxon>Orbaceae</taxon>
        <taxon>Gilliamella</taxon>
    </lineage>
</organism>
<dbReference type="Proteomes" id="UP000247483">
    <property type="component" value="Unassembled WGS sequence"/>
</dbReference>
<dbReference type="AlphaFoldDB" id="A0A2V4E2N4"/>
<name>A0A2V4E2N4_9GAMM</name>
<feature type="domain" description="NADPH-dependent FMN reductase-like" evidence="3">
    <location>
        <begin position="1"/>
        <end position="146"/>
    </location>
</feature>
<protein>
    <submittedName>
        <fullName evidence="4">NADPH-dependent FMN reductase</fullName>
    </submittedName>
</protein>
<dbReference type="InterPro" id="IPR029039">
    <property type="entry name" value="Flavoprotein-like_sf"/>
</dbReference>
<evidence type="ECO:0000259" key="3">
    <source>
        <dbReference type="Pfam" id="PF03358"/>
    </source>
</evidence>
<dbReference type="RefSeq" id="WP_110422529.1">
    <property type="nucleotide sequence ID" value="NZ_QGLP01000003.1"/>
</dbReference>
<evidence type="ECO:0000256" key="2">
    <source>
        <dbReference type="ARBA" id="ARBA00022643"/>
    </source>
</evidence>
<dbReference type="InterPro" id="IPR050712">
    <property type="entry name" value="NAD(P)H-dep_reductase"/>
</dbReference>
<evidence type="ECO:0000256" key="1">
    <source>
        <dbReference type="ARBA" id="ARBA00001917"/>
    </source>
</evidence>
<comment type="cofactor">
    <cofactor evidence="1">
        <name>FMN</name>
        <dbReference type="ChEBI" id="CHEBI:58210"/>
    </cofactor>
</comment>
<proteinExistence type="predicted"/>
<sequence>MKFVGIVGTNSDSSTNRKLLHYMREHFVDKAEIEVCEIKSLPAFNEPKDKTPPPAVKALSDKIELADGIIIATPEYDHSITAALKSAIEWLSYTTRPLVNKCVMIVGASHGMLGSSRAQAHLRQILDAPELKARIMPSSEFLLGKSLQAFDEKGNLVYLDKVKELEACFDEFLLFVKLTNQLLATEKFNTEQNKKFSWLKTAEEGALS</sequence>
<evidence type="ECO:0000313" key="5">
    <source>
        <dbReference type="Proteomes" id="UP000247483"/>
    </source>
</evidence>
<dbReference type="PANTHER" id="PTHR30543:SF21">
    <property type="entry name" value="NAD(P)H-DEPENDENT FMN REDUCTASE LOT6"/>
    <property type="match status" value="1"/>
</dbReference>
<dbReference type="GO" id="GO:0005829">
    <property type="term" value="C:cytosol"/>
    <property type="evidence" value="ECO:0007669"/>
    <property type="project" value="TreeGrafter"/>
</dbReference>
<dbReference type="EMBL" id="QGLP01000003">
    <property type="protein sequence ID" value="PXZ06803.1"/>
    <property type="molecule type" value="Genomic_DNA"/>
</dbReference>
<accession>A0A2V4E2N4</accession>
<comment type="caution">
    <text evidence="4">The sequence shown here is derived from an EMBL/GenBank/DDBJ whole genome shotgun (WGS) entry which is preliminary data.</text>
</comment>
<dbReference type="GO" id="GO:0010181">
    <property type="term" value="F:FMN binding"/>
    <property type="evidence" value="ECO:0007669"/>
    <property type="project" value="TreeGrafter"/>
</dbReference>
<keyword evidence="2" id="KW-0288">FMN</keyword>
<reference evidence="4 5" key="1">
    <citation type="submission" date="2018-05" db="EMBL/GenBank/DDBJ databases">
        <title>Reference genomes for bee gut microbiota database.</title>
        <authorList>
            <person name="Ellegaard K.M."/>
        </authorList>
    </citation>
    <scope>NUCLEOTIDE SEQUENCE [LARGE SCALE GENOMIC DNA]</scope>
    <source>
        <strain evidence="4 5">ESL0177</strain>
    </source>
</reference>
<dbReference type="Pfam" id="PF03358">
    <property type="entry name" value="FMN_red"/>
    <property type="match status" value="1"/>
</dbReference>
<dbReference type="PANTHER" id="PTHR30543">
    <property type="entry name" value="CHROMATE REDUCTASE"/>
    <property type="match status" value="1"/>
</dbReference>
<keyword evidence="2" id="KW-0285">Flavoprotein</keyword>
<dbReference type="GO" id="GO:0016491">
    <property type="term" value="F:oxidoreductase activity"/>
    <property type="evidence" value="ECO:0007669"/>
    <property type="project" value="InterPro"/>
</dbReference>
<dbReference type="InterPro" id="IPR005025">
    <property type="entry name" value="FMN_Rdtase-like_dom"/>
</dbReference>
<evidence type="ECO:0000313" key="4">
    <source>
        <dbReference type="EMBL" id="PXZ06803.1"/>
    </source>
</evidence>